<dbReference type="PANTHER" id="PTHR22954:SF3">
    <property type="entry name" value="PROTEIN CBG08539"/>
    <property type="match status" value="1"/>
</dbReference>
<dbReference type="Proteomes" id="UP000054359">
    <property type="component" value="Unassembled WGS sequence"/>
</dbReference>
<keyword evidence="2" id="KW-1185">Reference proteome</keyword>
<feature type="non-terminal residue" evidence="1">
    <location>
        <position position="324"/>
    </location>
</feature>
<gene>
    <name evidence="1" type="ORF">X975_21488</name>
</gene>
<evidence type="ECO:0000313" key="1">
    <source>
        <dbReference type="EMBL" id="KFM58018.1"/>
    </source>
</evidence>
<dbReference type="OrthoDB" id="6514447at2759"/>
<organism evidence="1 2">
    <name type="scientific">Stegodyphus mimosarum</name>
    <name type="common">African social velvet spider</name>
    <dbReference type="NCBI Taxonomy" id="407821"/>
    <lineage>
        <taxon>Eukaryota</taxon>
        <taxon>Metazoa</taxon>
        <taxon>Ecdysozoa</taxon>
        <taxon>Arthropoda</taxon>
        <taxon>Chelicerata</taxon>
        <taxon>Arachnida</taxon>
        <taxon>Araneae</taxon>
        <taxon>Araneomorphae</taxon>
        <taxon>Entelegynae</taxon>
        <taxon>Eresoidea</taxon>
        <taxon>Eresidae</taxon>
        <taxon>Stegodyphus</taxon>
    </lineage>
</organism>
<evidence type="ECO:0000313" key="2">
    <source>
        <dbReference type="Proteomes" id="UP000054359"/>
    </source>
</evidence>
<dbReference type="OMA" id="CICADLI"/>
<proteinExistence type="predicted"/>
<accession>A0A087SYS9</accession>
<reference evidence="1 2" key="1">
    <citation type="submission" date="2013-11" db="EMBL/GenBank/DDBJ databases">
        <title>Genome sequencing of Stegodyphus mimosarum.</title>
        <authorList>
            <person name="Bechsgaard J."/>
        </authorList>
    </citation>
    <scope>NUCLEOTIDE SEQUENCE [LARGE SCALE GENOMIC DNA]</scope>
</reference>
<dbReference type="AlphaFoldDB" id="A0A087SYS9"/>
<dbReference type="Pfam" id="PF03564">
    <property type="entry name" value="DUF1759"/>
    <property type="match status" value="1"/>
</dbReference>
<sequence length="324" mass="37135">MLEADVLISQEYREKITSSKSKLDRYFKRKLENESKTDAHSESSRISEEGVIINYPNVKLPKLKIEPFDGKYENWQGFWGQFEGAIHENKQLSKIDKFNYLKSFLKDSALKCIQGLTLTQNNYDLAVELLKERFGSERTFVDKQISRKLKLEVLGQERLSIFVFGSKAEKTVMSNRVKVNLRSVYNSKEVITLEAIETPCISEAIVKASGRDISDYCKRMKIQMADESDSENLRISLLIGSDYFWTMVTGKIKRMPGSLVGMETKLGYVFNGSDASIRSSCKEIKVMKTIVRNENIEETEILKKIFDLESLGISSNDTFKDDEV</sequence>
<dbReference type="InterPro" id="IPR005312">
    <property type="entry name" value="DUF1759"/>
</dbReference>
<protein>
    <submittedName>
        <fullName evidence="1">Uncharacterized protein</fullName>
    </submittedName>
</protein>
<dbReference type="PANTHER" id="PTHR22954">
    <property type="entry name" value="RETROVIRAL PROTEASE-RELATED"/>
    <property type="match status" value="1"/>
</dbReference>
<name>A0A087SYS9_STEMI</name>
<dbReference type="EMBL" id="KK112589">
    <property type="protein sequence ID" value="KFM58018.1"/>
    <property type="molecule type" value="Genomic_DNA"/>
</dbReference>